<dbReference type="InterPro" id="IPR007409">
    <property type="entry name" value="Restrct_endonuc_type1_HsdR_N"/>
</dbReference>
<name>A0A9E4ZM92_9EURY</name>
<evidence type="ECO:0000313" key="13">
    <source>
        <dbReference type="Proteomes" id="UP001065682"/>
    </source>
</evidence>
<dbReference type="Proteomes" id="UP001065682">
    <property type="component" value="Unassembled WGS sequence"/>
</dbReference>
<dbReference type="InterPro" id="IPR051268">
    <property type="entry name" value="Type-I_R_enzyme_R_subunit"/>
</dbReference>
<evidence type="ECO:0000256" key="7">
    <source>
        <dbReference type="ARBA" id="ARBA00022759"/>
    </source>
</evidence>
<evidence type="ECO:0000256" key="2">
    <source>
        <dbReference type="ARBA" id="ARBA00008598"/>
    </source>
</evidence>
<evidence type="ECO:0000256" key="9">
    <source>
        <dbReference type="ARBA" id="ARBA00022840"/>
    </source>
</evidence>
<dbReference type="InterPro" id="IPR055180">
    <property type="entry name" value="HsdR_RecA-like_helicase_dom_2"/>
</dbReference>
<keyword evidence="8" id="KW-0378">Hydrolase</keyword>
<evidence type="ECO:0000259" key="11">
    <source>
        <dbReference type="PROSITE" id="PS51192"/>
    </source>
</evidence>
<dbReference type="AlphaFoldDB" id="A0A9E4ZM92"/>
<dbReference type="GO" id="GO:0120545">
    <property type="term" value="F:nucleic acid conformation isomerase activity"/>
    <property type="evidence" value="ECO:0007669"/>
    <property type="project" value="UniProtKB-ARBA"/>
</dbReference>
<evidence type="ECO:0000256" key="6">
    <source>
        <dbReference type="ARBA" id="ARBA00022747"/>
    </source>
</evidence>
<dbReference type="CDD" id="cd18030">
    <property type="entry name" value="DEXHc_RE_I_HsdR"/>
    <property type="match status" value="1"/>
</dbReference>
<dbReference type="PANTHER" id="PTHR30195">
    <property type="entry name" value="TYPE I SITE-SPECIFIC DEOXYRIBONUCLEASE PROTEIN SUBUNIT M AND R"/>
    <property type="match status" value="1"/>
</dbReference>
<organism evidence="12 13">
    <name type="scientific">Methanoculleus formosensis</name>
    <dbReference type="NCBI Taxonomy" id="2590886"/>
    <lineage>
        <taxon>Archaea</taxon>
        <taxon>Methanobacteriati</taxon>
        <taxon>Methanobacteriota</taxon>
        <taxon>Stenosarchaea group</taxon>
        <taxon>Methanomicrobia</taxon>
        <taxon>Methanomicrobiales</taxon>
        <taxon>Methanomicrobiaceae</taxon>
        <taxon>Methanoculleus</taxon>
    </lineage>
</organism>
<dbReference type="GO" id="GO:0009307">
    <property type="term" value="P:DNA restriction-modification system"/>
    <property type="evidence" value="ECO:0007669"/>
    <property type="project" value="UniProtKB-KW"/>
</dbReference>
<keyword evidence="6" id="KW-0680">Restriction system</keyword>
<dbReference type="SMART" id="SM00487">
    <property type="entry name" value="DEXDc"/>
    <property type="match status" value="1"/>
</dbReference>
<dbReference type="CDD" id="cd22332">
    <property type="entry name" value="HsdR_N"/>
    <property type="match status" value="1"/>
</dbReference>
<dbReference type="Pfam" id="PF04313">
    <property type="entry name" value="HSDR_N"/>
    <property type="match status" value="1"/>
</dbReference>
<accession>A0A9E4ZM92</accession>
<dbReference type="InterPro" id="IPR014001">
    <property type="entry name" value="Helicase_ATP-bd"/>
</dbReference>
<dbReference type="Pfam" id="PF18766">
    <property type="entry name" value="SWI2_SNF2"/>
    <property type="match status" value="1"/>
</dbReference>
<dbReference type="RefSeq" id="WP_261596907.1">
    <property type="nucleotide sequence ID" value="NZ_VHLL01000002.1"/>
</dbReference>
<protein>
    <recommendedName>
        <fullName evidence="3">type I site-specific deoxyribonuclease</fullName>
        <ecNumber evidence="3">3.1.21.3</ecNumber>
    </recommendedName>
</protein>
<dbReference type="InterPro" id="IPR040980">
    <property type="entry name" value="SWI2_SNF2"/>
</dbReference>
<keyword evidence="10" id="KW-0238">DNA-binding</keyword>
<evidence type="ECO:0000313" key="12">
    <source>
        <dbReference type="EMBL" id="MCT8336841.1"/>
    </source>
</evidence>
<dbReference type="Gene3D" id="3.40.50.300">
    <property type="entry name" value="P-loop containing nucleotide triphosphate hydrolases"/>
    <property type="match status" value="2"/>
</dbReference>
<comment type="similarity">
    <text evidence="2">Belongs to the HsdR family.</text>
</comment>
<comment type="catalytic activity">
    <reaction evidence="1">
        <text>Endonucleolytic cleavage of DNA to give random double-stranded fragments with terminal 5'-phosphates, ATP is simultaneously hydrolyzed.</text>
        <dbReference type="EC" id="3.1.21.3"/>
    </reaction>
</comment>
<dbReference type="EC" id="3.1.21.3" evidence="3"/>
<keyword evidence="9" id="KW-0067">ATP-binding</keyword>
<dbReference type="InterPro" id="IPR021810">
    <property type="entry name" value="T1RH-like_C"/>
</dbReference>
<evidence type="ECO:0000256" key="3">
    <source>
        <dbReference type="ARBA" id="ARBA00012654"/>
    </source>
</evidence>
<dbReference type="CDD" id="cd18800">
    <property type="entry name" value="SF2_C_EcoR124I-like"/>
    <property type="match status" value="1"/>
</dbReference>
<dbReference type="Pfam" id="PF22679">
    <property type="entry name" value="T1R_D3-like"/>
    <property type="match status" value="1"/>
</dbReference>
<dbReference type="PROSITE" id="PS51192">
    <property type="entry name" value="HELICASE_ATP_BIND_1"/>
    <property type="match status" value="1"/>
</dbReference>
<evidence type="ECO:0000256" key="4">
    <source>
        <dbReference type="ARBA" id="ARBA00022722"/>
    </source>
</evidence>
<keyword evidence="5" id="KW-0547">Nucleotide-binding</keyword>
<comment type="caution">
    <text evidence="12">The sequence shown here is derived from an EMBL/GenBank/DDBJ whole genome shotgun (WGS) entry which is preliminary data.</text>
</comment>
<gene>
    <name evidence="12" type="ORF">FKB36_04875</name>
</gene>
<dbReference type="SUPFAM" id="SSF52540">
    <property type="entry name" value="P-loop containing nucleoside triphosphate hydrolases"/>
    <property type="match status" value="2"/>
</dbReference>
<dbReference type="Gene3D" id="3.90.1570.50">
    <property type="match status" value="1"/>
</dbReference>
<evidence type="ECO:0000256" key="10">
    <source>
        <dbReference type="ARBA" id="ARBA00023125"/>
    </source>
</evidence>
<keyword evidence="13" id="KW-1185">Reference proteome</keyword>
<dbReference type="GO" id="GO:0009035">
    <property type="term" value="F:type I site-specific deoxyribonuclease activity"/>
    <property type="evidence" value="ECO:0007669"/>
    <property type="project" value="UniProtKB-EC"/>
</dbReference>
<dbReference type="EMBL" id="VHLL01000002">
    <property type="protein sequence ID" value="MCT8336841.1"/>
    <property type="molecule type" value="Genomic_DNA"/>
</dbReference>
<feature type="domain" description="Helicase ATP-binding" evidence="11">
    <location>
        <begin position="292"/>
        <end position="455"/>
    </location>
</feature>
<dbReference type="InterPro" id="IPR004473">
    <property type="entry name" value="Restrct_endonuc_typeI_HsdR"/>
</dbReference>
<keyword evidence="7 12" id="KW-0255">Endonuclease</keyword>
<sequence length="985" mass="112768">MTRDPKELTEVENPAVEVLTRHLGWTERTAREADALRPSRKEPVLVGLLKEKIRDLNPWISEENIDRAVYQLTSIPASSVLEANEKIHVMLDLGTTVLQDLGDGWGERSRTVRLIDYDTIENNDFTVVRQYSIEHYTECIPDIALFVNGIPIGIVECKSPYIVRAMAEALKQLNRYQENGSGFRNQGCPQLFRTAQFLIATHGTVARFGTNYTPLRHWAEWKDPWPLTLEDLTLTLGRLPTSQDALLFGTCSKNNLLDLIQNCIVFEREDGRVVKKVAKYPQFRAANKILAQVTAPERRGGFVWHWQGSGKSLTMEFTAVKLRRNRALANPTIVVVTDRTDLDQQIHGTFLHCGFPNPVNAASAADLKEALSRPVGQTVMTTIQKFQDAAEVYPTLTEERNIFVLVDEAHRSQYTILAANMRKALPNACFIGFTGTPISQKKRDTFAEFGPCIDRYDHRQSVKDGITVPIYYEGRMSKLSIAGNNLKDLSERLFAGYSEEQRAKFMRKYVTKTAIAIAPERVRRISEDLLEHYRTRIEPNGFKAQIVAPNRLGAVRYKEALDALGRHDSAVLISKMHNDEEHYRPYHISRTEEQEIIRRYKEEDDPKIIIVCDKLLTGFDAPREQVMYLDSPLKEHTLLQAMGRVNRRYKGKSYGLVVDYWGLGGALRDALSMYDDNDIEGLVHTDFKREILPHLQAAHRAAINFFAPVPRVSRKDDYKQACILYLKPEDYRIAFDQVFKQFSQYLDMLLPDPEALRYVSDLRWLADIRIGARNMFSEDDDPIEDIEAKVRTFIDEHVRADGVISVFEPVSIYSTDFKAEVGRLSSDDAKASMIEHAVKREIHLKLEEDPIFYESLLDRLNRILQEYEQQQISSAERLACLTAVLDDAKNPQRHAETLGLDPEVAPFYLVMAAEIENPERFKEAASDICAVIRGHTVIDWQQKENTKRMMRQNVKRVLRSVGYPQDKVQDMAARLIELAARRYRG</sequence>
<evidence type="ECO:0000256" key="8">
    <source>
        <dbReference type="ARBA" id="ARBA00022801"/>
    </source>
</evidence>
<dbReference type="Pfam" id="PF11867">
    <property type="entry name" value="T1RH-like_C"/>
    <property type="match status" value="1"/>
</dbReference>
<proteinExistence type="inferred from homology"/>
<dbReference type="PANTHER" id="PTHR30195:SF15">
    <property type="entry name" value="TYPE I RESTRICTION ENZYME HINDI ENDONUCLEASE SUBUNIT"/>
    <property type="match status" value="1"/>
</dbReference>
<dbReference type="GO" id="GO:0003677">
    <property type="term" value="F:DNA binding"/>
    <property type="evidence" value="ECO:0007669"/>
    <property type="project" value="UniProtKB-KW"/>
</dbReference>
<dbReference type="GO" id="GO:0005524">
    <property type="term" value="F:ATP binding"/>
    <property type="evidence" value="ECO:0007669"/>
    <property type="project" value="UniProtKB-KW"/>
</dbReference>
<evidence type="ECO:0000256" key="1">
    <source>
        <dbReference type="ARBA" id="ARBA00000851"/>
    </source>
</evidence>
<dbReference type="NCBIfam" id="TIGR00348">
    <property type="entry name" value="hsdR"/>
    <property type="match status" value="1"/>
</dbReference>
<evidence type="ECO:0000256" key="5">
    <source>
        <dbReference type="ARBA" id="ARBA00022741"/>
    </source>
</evidence>
<keyword evidence="4" id="KW-0540">Nuclease</keyword>
<reference evidence="12" key="1">
    <citation type="submission" date="2019-06" db="EMBL/GenBank/DDBJ databases">
        <title>Methanoculleus strain from Tamsui River, Taipei, Taiwan.</title>
        <authorList>
            <person name="You Y.-T."/>
            <person name="Chen S.-C."/>
            <person name="Lai S.-J."/>
            <person name="Lee Y.-C."/>
            <person name="Lai M.-C."/>
        </authorList>
    </citation>
    <scope>NUCLEOTIDE SEQUENCE</scope>
    <source>
        <strain evidence="12">Afa-1</strain>
    </source>
</reference>
<dbReference type="InterPro" id="IPR027417">
    <property type="entry name" value="P-loop_NTPase"/>
</dbReference>